<organism evidence="1 2">
    <name type="scientific">Panicum virgatum</name>
    <name type="common">Blackwell switchgrass</name>
    <dbReference type="NCBI Taxonomy" id="38727"/>
    <lineage>
        <taxon>Eukaryota</taxon>
        <taxon>Viridiplantae</taxon>
        <taxon>Streptophyta</taxon>
        <taxon>Embryophyta</taxon>
        <taxon>Tracheophyta</taxon>
        <taxon>Spermatophyta</taxon>
        <taxon>Magnoliopsida</taxon>
        <taxon>Liliopsida</taxon>
        <taxon>Poales</taxon>
        <taxon>Poaceae</taxon>
        <taxon>PACMAD clade</taxon>
        <taxon>Panicoideae</taxon>
        <taxon>Panicodae</taxon>
        <taxon>Paniceae</taxon>
        <taxon>Panicinae</taxon>
        <taxon>Panicum</taxon>
        <taxon>Panicum sect. Hiantes</taxon>
    </lineage>
</organism>
<name>A0A8T0P022_PANVG</name>
<dbReference type="Proteomes" id="UP000823388">
    <property type="component" value="Chromosome 9K"/>
</dbReference>
<reference evidence="1" key="1">
    <citation type="submission" date="2020-05" db="EMBL/GenBank/DDBJ databases">
        <title>WGS assembly of Panicum virgatum.</title>
        <authorList>
            <person name="Lovell J.T."/>
            <person name="Jenkins J."/>
            <person name="Shu S."/>
            <person name="Juenger T.E."/>
            <person name="Schmutz J."/>
        </authorList>
    </citation>
    <scope>NUCLEOTIDE SEQUENCE</scope>
    <source>
        <strain evidence="1">AP13</strain>
    </source>
</reference>
<evidence type="ECO:0000313" key="2">
    <source>
        <dbReference type="Proteomes" id="UP000823388"/>
    </source>
</evidence>
<gene>
    <name evidence="1" type="ORF">PVAP13_9KG638301</name>
</gene>
<dbReference type="EMBL" id="CM029053">
    <property type="protein sequence ID" value="KAG2554055.1"/>
    <property type="molecule type" value="Genomic_DNA"/>
</dbReference>
<dbReference type="AlphaFoldDB" id="A0A8T0P022"/>
<evidence type="ECO:0000313" key="1">
    <source>
        <dbReference type="EMBL" id="KAG2554055.1"/>
    </source>
</evidence>
<proteinExistence type="predicted"/>
<keyword evidence="2" id="KW-1185">Reference proteome</keyword>
<sequence length="112" mass="12065">MVALARRLRCSSACGGAASGGARPWRFLGHVAGSGAGDFAWLAFLQRRPGRPHRRPGFAYPLRVPSASDGETATCGSAAAQISSRCFGNKRPIRRGLNLRVTFWASKRRPII</sequence>
<accession>A0A8T0P022</accession>
<protein>
    <submittedName>
        <fullName evidence="1">Uncharacterized protein</fullName>
    </submittedName>
</protein>
<comment type="caution">
    <text evidence="1">The sequence shown here is derived from an EMBL/GenBank/DDBJ whole genome shotgun (WGS) entry which is preliminary data.</text>
</comment>